<gene>
    <name evidence="2" type="ORF">KSP39_PZI013394</name>
</gene>
<reference evidence="2 3" key="1">
    <citation type="journal article" date="2022" name="Nat. Plants">
        <title>Genomes of leafy and leafless Platanthera orchids illuminate the evolution of mycoheterotrophy.</title>
        <authorList>
            <person name="Li M.H."/>
            <person name="Liu K.W."/>
            <person name="Li Z."/>
            <person name="Lu H.C."/>
            <person name="Ye Q.L."/>
            <person name="Zhang D."/>
            <person name="Wang J.Y."/>
            <person name="Li Y.F."/>
            <person name="Zhong Z.M."/>
            <person name="Liu X."/>
            <person name="Yu X."/>
            <person name="Liu D.K."/>
            <person name="Tu X.D."/>
            <person name="Liu B."/>
            <person name="Hao Y."/>
            <person name="Liao X.Y."/>
            <person name="Jiang Y.T."/>
            <person name="Sun W.H."/>
            <person name="Chen J."/>
            <person name="Chen Y.Q."/>
            <person name="Ai Y."/>
            <person name="Zhai J.W."/>
            <person name="Wu S.S."/>
            <person name="Zhou Z."/>
            <person name="Hsiao Y.Y."/>
            <person name="Wu W.L."/>
            <person name="Chen Y.Y."/>
            <person name="Lin Y.F."/>
            <person name="Hsu J.L."/>
            <person name="Li C.Y."/>
            <person name="Wang Z.W."/>
            <person name="Zhao X."/>
            <person name="Zhong W.Y."/>
            <person name="Ma X.K."/>
            <person name="Ma L."/>
            <person name="Huang J."/>
            <person name="Chen G.Z."/>
            <person name="Huang M.Z."/>
            <person name="Huang L."/>
            <person name="Peng D.H."/>
            <person name="Luo Y.B."/>
            <person name="Zou S.Q."/>
            <person name="Chen S.P."/>
            <person name="Lan S."/>
            <person name="Tsai W.C."/>
            <person name="Van de Peer Y."/>
            <person name="Liu Z.J."/>
        </authorList>
    </citation>
    <scope>NUCLEOTIDE SEQUENCE [LARGE SCALE GENOMIC DNA]</scope>
    <source>
        <strain evidence="2">Lor287</strain>
    </source>
</reference>
<dbReference type="AlphaFoldDB" id="A0AAP0G3B1"/>
<evidence type="ECO:0000313" key="2">
    <source>
        <dbReference type="EMBL" id="KAK8935434.1"/>
    </source>
</evidence>
<evidence type="ECO:0000256" key="1">
    <source>
        <dbReference type="SAM" id="MobiDB-lite"/>
    </source>
</evidence>
<feature type="compositionally biased region" description="Polar residues" evidence="1">
    <location>
        <begin position="74"/>
        <end position="88"/>
    </location>
</feature>
<feature type="region of interest" description="Disordered" evidence="1">
    <location>
        <begin position="63"/>
        <end position="94"/>
    </location>
</feature>
<dbReference type="EMBL" id="JBBWWQ010000011">
    <property type="protein sequence ID" value="KAK8935434.1"/>
    <property type="molecule type" value="Genomic_DNA"/>
</dbReference>
<protein>
    <submittedName>
        <fullName evidence="2">Uncharacterized protein</fullName>
    </submittedName>
</protein>
<dbReference type="Proteomes" id="UP001418222">
    <property type="component" value="Unassembled WGS sequence"/>
</dbReference>
<sequence length="108" mass="11633">MSAVTQSASSPNETFTACTEIPLKMKAWFYEDYGYVNVLRLDGDTSVPKIRVDQVLIIKASPAHDSKGRPSVPPATSSKGLSLNQSVNHAPEPLSKATDGLLEVVTFL</sequence>
<name>A0AAP0G3B1_9ASPA</name>
<accession>A0AAP0G3B1</accession>
<organism evidence="2 3">
    <name type="scientific">Platanthera zijinensis</name>
    <dbReference type="NCBI Taxonomy" id="2320716"/>
    <lineage>
        <taxon>Eukaryota</taxon>
        <taxon>Viridiplantae</taxon>
        <taxon>Streptophyta</taxon>
        <taxon>Embryophyta</taxon>
        <taxon>Tracheophyta</taxon>
        <taxon>Spermatophyta</taxon>
        <taxon>Magnoliopsida</taxon>
        <taxon>Liliopsida</taxon>
        <taxon>Asparagales</taxon>
        <taxon>Orchidaceae</taxon>
        <taxon>Orchidoideae</taxon>
        <taxon>Orchideae</taxon>
        <taxon>Orchidinae</taxon>
        <taxon>Platanthera</taxon>
    </lineage>
</organism>
<proteinExistence type="predicted"/>
<evidence type="ECO:0000313" key="3">
    <source>
        <dbReference type="Proteomes" id="UP001418222"/>
    </source>
</evidence>
<keyword evidence="3" id="KW-1185">Reference proteome</keyword>
<comment type="caution">
    <text evidence="2">The sequence shown here is derived from an EMBL/GenBank/DDBJ whole genome shotgun (WGS) entry which is preliminary data.</text>
</comment>